<evidence type="ECO:0000313" key="20">
    <source>
        <dbReference type="Proteomes" id="UP000887565"/>
    </source>
</evidence>
<reference evidence="21" key="1">
    <citation type="submission" date="2022-11" db="UniProtKB">
        <authorList>
            <consortium name="WormBaseParasite"/>
        </authorList>
    </citation>
    <scope>IDENTIFICATION</scope>
</reference>
<dbReference type="Gene3D" id="3.30.40.10">
    <property type="entry name" value="Zinc/RING finger domain, C3HC4 (zinc finger)"/>
    <property type="match status" value="1"/>
</dbReference>
<evidence type="ECO:0000256" key="15">
    <source>
        <dbReference type="ARBA" id="ARBA00034306"/>
    </source>
</evidence>
<evidence type="ECO:0000256" key="14">
    <source>
        <dbReference type="ARBA" id="ARBA00023242"/>
    </source>
</evidence>
<dbReference type="OMA" id="HEAMEYN"/>
<keyword evidence="8" id="KW-0677">Repeat</keyword>
<dbReference type="GO" id="GO:0008270">
    <property type="term" value="F:zinc ion binding"/>
    <property type="evidence" value="ECO:0007669"/>
    <property type="project" value="UniProtKB-KW"/>
</dbReference>
<evidence type="ECO:0000256" key="18">
    <source>
        <dbReference type="SAM" id="MobiDB-lite"/>
    </source>
</evidence>
<dbReference type="EC" id="2.3.2.27" evidence="4"/>
<dbReference type="SUPFAM" id="SSF57850">
    <property type="entry name" value="RING/U-box"/>
    <property type="match status" value="1"/>
</dbReference>
<keyword evidence="11" id="KW-0833">Ubl conjugation pathway</keyword>
<feature type="domain" description="RING-type" evidence="19">
    <location>
        <begin position="51"/>
        <end position="98"/>
    </location>
</feature>
<keyword evidence="10 16" id="KW-0863">Zinc-finger</keyword>
<evidence type="ECO:0000256" key="1">
    <source>
        <dbReference type="ARBA" id="ARBA00000900"/>
    </source>
</evidence>
<evidence type="ECO:0000256" key="16">
    <source>
        <dbReference type="PROSITE-ProRule" id="PRU00175"/>
    </source>
</evidence>
<keyword evidence="12" id="KW-0862">Zinc</keyword>
<dbReference type="AlphaFoldDB" id="A0A915HTZ2"/>
<feature type="compositionally biased region" description="Low complexity" evidence="18">
    <location>
        <begin position="1"/>
        <end position="12"/>
    </location>
</feature>
<keyword evidence="9" id="KW-0227">DNA damage</keyword>
<dbReference type="GO" id="GO:0061630">
    <property type="term" value="F:ubiquitin protein ligase activity"/>
    <property type="evidence" value="ECO:0007669"/>
    <property type="project" value="UniProtKB-EC"/>
</dbReference>
<dbReference type="PANTHER" id="PTHR16047:SF7">
    <property type="entry name" value="E3 UBIQUITIN-PROTEIN LIGASE RFWD3"/>
    <property type="match status" value="1"/>
</dbReference>
<evidence type="ECO:0000256" key="11">
    <source>
        <dbReference type="ARBA" id="ARBA00022786"/>
    </source>
</evidence>
<feature type="region of interest" description="Disordered" evidence="18">
    <location>
        <begin position="1"/>
        <end position="46"/>
    </location>
</feature>
<name>A0A915HTZ2_ROMCU</name>
<dbReference type="SUPFAM" id="SSF50978">
    <property type="entry name" value="WD40 repeat-like"/>
    <property type="match status" value="1"/>
</dbReference>
<comment type="pathway">
    <text evidence="3">Protein modification; protein ubiquitination.</text>
</comment>
<evidence type="ECO:0000256" key="6">
    <source>
        <dbReference type="ARBA" id="ARBA00022574"/>
    </source>
</evidence>
<protein>
    <recommendedName>
        <fullName evidence="4">RING-type E3 ubiquitin transferase</fullName>
        <ecNumber evidence="4">2.3.2.27</ecNumber>
    </recommendedName>
</protein>
<comment type="catalytic activity">
    <reaction evidence="1">
        <text>S-ubiquitinyl-[E2 ubiquitin-conjugating enzyme]-L-cysteine + [acceptor protein]-L-lysine = [E2 ubiquitin-conjugating enzyme]-L-cysteine + N(6)-ubiquitinyl-[acceptor protein]-L-lysine.</text>
        <dbReference type="EC" id="2.3.2.27"/>
    </reaction>
</comment>
<dbReference type="InterPro" id="IPR013083">
    <property type="entry name" value="Znf_RING/FYVE/PHD"/>
</dbReference>
<keyword evidence="14" id="KW-0539">Nucleus</keyword>
<dbReference type="GO" id="GO:0016567">
    <property type="term" value="P:protein ubiquitination"/>
    <property type="evidence" value="ECO:0007669"/>
    <property type="project" value="InterPro"/>
</dbReference>
<dbReference type="GO" id="GO:0016604">
    <property type="term" value="C:nuclear body"/>
    <property type="evidence" value="ECO:0007669"/>
    <property type="project" value="UniProtKB-SubCell"/>
</dbReference>
<feature type="coiled-coil region" evidence="17">
    <location>
        <begin position="122"/>
        <end position="163"/>
    </location>
</feature>
<evidence type="ECO:0000259" key="19">
    <source>
        <dbReference type="PROSITE" id="PS50089"/>
    </source>
</evidence>
<evidence type="ECO:0000256" key="12">
    <source>
        <dbReference type="ARBA" id="ARBA00022833"/>
    </source>
</evidence>
<evidence type="ECO:0000256" key="5">
    <source>
        <dbReference type="ARBA" id="ARBA00022490"/>
    </source>
</evidence>
<evidence type="ECO:0000313" key="21">
    <source>
        <dbReference type="WBParaSite" id="nRc.2.0.1.t05006-RA"/>
    </source>
</evidence>
<evidence type="ECO:0000256" key="2">
    <source>
        <dbReference type="ARBA" id="ARBA00004496"/>
    </source>
</evidence>
<keyword evidence="20" id="KW-1185">Reference proteome</keyword>
<evidence type="ECO:0000256" key="17">
    <source>
        <dbReference type="SAM" id="Coils"/>
    </source>
</evidence>
<dbReference type="InterPro" id="IPR036322">
    <property type="entry name" value="WD40_repeat_dom_sf"/>
</dbReference>
<comment type="subcellular location">
    <subcellularLocation>
        <location evidence="2">Cytoplasm</location>
    </subcellularLocation>
    <subcellularLocation>
        <location evidence="15">Nucleus</location>
        <location evidence="15">Nuclear body</location>
    </subcellularLocation>
</comment>
<dbReference type="SMART" id="SM00184">
    <property type="entry name" value="RING"/>
    <property type="match status" value="1"/>
</dbReference>
<dbReference type="GO" id="GO:0005737">
    <property type="term" value="C:cytoplasm"/>
    <property type="evidence" value="ECO:0007669"/>
    <property type="project" value="UniProtKB-SubCell"/>
</dbReference>
<proteinExistence type="predicted"/>
<dbReference type="GO" id="GO:0036297">
    <property type="term" value="P:interstrand cross-link repair"/>
    <property type="evidence" value="ECO:0007669"/>
    <property type="project" value="InterPro"/>
</dbReference>
<evidence type="ECO:0000256" key="9">
    <source>
        <dbReference type="ARBA" id="ARBA00022763"/>
    </source>
</evidence>
<keyword evidence="5" id="KW-0963">Cytoplasm</keyword>
<dbReference type="CDD" id="cd16450">
    <property type="entry name" value="mRING-C3HGC3_RFWD3"/>
    <property type="match status" value="1"/>
</dbReference>
<dbReference type="InterPro" id="IPR056527">
    <property type="entry name" value="WD40_RFWD3"/>
</dbReference>
<organism evidence="20 21">
    <name type="scientific">Romanomermis culicivorax</name>
    <name type="common">Nematode worm</name>
    <dbReference type="NCBI Taxonomy" id="13658"/>
    <lineage>
        <taxon>Eukaryota</taxon>
        <taxon>Metazoa</taxon>
        <taxon>Ecdysozoa</taxon>
        <taxon>Nematoda</taxon>
        <taxon>Enoplea</taxon>
        <taxon>Dorylaimia</taxon>
        <taxon>Mermithida</taxon>
        <taxon>Mermithoidea</taxon>
        <taxon>Mermithidae</taxon>
        <taxon>Romanomermis</taxon>
    </lineage>
</organism>
<dbReference type="InterPro" id="IPR015943">
    <property type="entry name" value="WD40/YVTN_repeat-like_dom_sf"/>
</dbReference>
<evidence type="ECO:0000256" key="13">
    <source>
        <dbReference type="ARBA" id="ARBA00023204"/>
    </source>
</evidence>
<dbReference type="Pfam" id="PF13639">
    <property type="entry name" value="zf-RING_2"/>
    <property type="match status" value="1"/>
</dbReference>
<accession>A0A915HTZ2</accession>
<evidence type="ECO:0000256" key="4">
    <source>
        <dbReference type="ARBA" id="ARBA00012483"/>
    </source>
</evidence>
<dbReference type="Gene3D" id="2.130.10.10">
    <property type="entry name" value="YVTN repeat-like/Quinoprotein amine dehydrogenase"/>
    <property type="match status" value="1"/>
</dbReference>
<dbReference type="PROSITE" id="PS50089">
    <property type="entry name" value="ZF_RING_2"/>
    <property type="match status" value="1"/>
</dbReference>
<keyword evidence="7" id="KW-0808">Transferase</keyword>
<keyword evidence="6" id="KW-0853">WD repeat</keyword>
<keyword evidence="13" id="KW-0234">DNA repair</keyword>
<keyword evidence="10 16" id="KW-0479">Metal-binding</keyword>
<evidence type="ECO:0000256" key="10">
    <source>
        <dbReference type="ARBA" id="ARBA00022771"/>
    </source>
</evidence>
<sequence>MAENPSTSVSSSSDDDDETETNSRAPDPKRQCRNNKNNEENSTTFDEDSCCSICFEPYTNGGSHRLSCLKCGHLFGCSCIKKWLGRGSTRRNYCPQCKTPAKLTDIRNHYCKGIKVLDTSEKDALHKSLESERENKRQLMIELATLKQKCDSLQREMEKMKLDLDRNRDPKLTIIKPNDVNYCCNNINDGKKCKATFVRRLEICREGESRVMAFCQPMDLLAVSGRQNTALFNHSGLKKIDMHNLRCTDFVPLHNEVIRDVKFSQNFTALTASFDKMMCLSSLHNNCVMQRWNLGQRVWSCCFKSDQSCYIFGATQNGRVVMFDSRMISEQSSSSSQNEIFELTNLQKPIFNLHWLSNLNGLNVSGLLISSIDKCVFMSQNSSTNFTPHVLPSEGRHYSTSYCNDHVMLSYGPSNLRSTAEHSVSALAKSTIDENNDVNYTLNVISTLKGGAKQTLMCRNLLTGHPVDQTQLLACTYEESLNTVQIWNASSSGGLLEQVQLARNETVYDMNAFRTNDRNFFATLNNKFLSLYTTDFL</sequence>
<evidence type="ECO:0000256" key="3">
    <source>
        <dbReference type="ARBA" id="ARBA00004906"/>
    </source>
</evidence>
<keyword evidence="17" id="KW-0175">Coiled coil</keyword>
<dbReference type="Proteomes" id="UP000887565">
    <property type="component" value="Unplaced"/>
</dbReference>
<dbReference type="WBParaSite" id="nRc.2.0.1.t05006-RA">
    <property type="protein sequence ID" value="nRc.2.0.1.t05006-RA"/>
    <property type="gene ID" value="nRc.2.0.1.g05006"/>
</dbReference>
<dbReference type="Pfam" id="PF23419">
    <property type="entry name" value="WD40_RFWD3"/>
    <property type="match status" value="1"/>
</dbReference>
<evidence type="ECO:0000256" key="8">
    <source>
        <dbReference type="ARBA" id="ARBA00022737"/>
    </source>
</evidence>
<dbReference type="InterPro" id="IPR001841">
    <property type="entry name" value="Znf_RING"/>
</dbReference>
<dbReference type="PANTHER" id="PTHR16047">
    <property type="entry name" value="RFWD3 PROTEIN"/>
    <property type="match status" value="1"/>
</dbReference>
<evidence type="ECO:0000256" key="7">
    <source>
        <dbReference type="ARBA" id="ARBA00022679"/>
    </source>
</evidence>
<dbReference type="InterPro" id="IPR037381">
    <property type="entry name" value="RFWD3"/>
</dbReference>